<dbReference type="Pfam" id="PF00023">
    <property type="entry name" value="Ank"/>
    <property type="match status" value="1"/>
</dbReference>
<dbReference type="PROSITE" id="PS50297">
    <property type="entry name" value="ANK_REP_REGION"/>
    <property type="match status" value="1"/>
</dbReference>
<dbReference type="Proteomes" id="UP000789342">
    <property type="component" value="Unassembled WGS sequence"/>
</dbReference>
<gene>
    <name evidence="2" type="ORF">AMORRO_LOCUS217</name>
</gene>
<dbReference type="InterPro" id="IPR002110">
    <property type="entry name" value="Ankyrin_rpt"/>
</dbReference>
<evidence type="ECO:0000313" key="3">
    <source>
        <dbReference type="Proteomes" id="UP000789342"/>
    </source>
</evidence>
<reference evidence="2" key="1">
    <citation type="submission" date="2021-06" db="EMBL/GenBank/DDBJ databases">
        <authorList>
            <person name="Kallberg Y."/>
            <person name="Tangrot J."/>
            <person name="Rosling A."/>
        </authorList>
    </citation>
    <scope>NUCLEOTIDE SEQUENCE</scope>
    <source>
        <strain evidence="2">CL551</strain>
    </source>
</reference>
<comment type="caution">
    <text evidence="2">The sequence shown here is derived from an EMBL/GenBank/DDBJ whole genome shotgun (WGS) entry which is preliminary data.</text>
</comment>
<dbReference type="AlphaFoldDB" id="A0A9N8V7P6"/>
<evidence type="ECO:0000256" key="1">
    <source>
        <dbReference type="PROSITE-ProRule" id="PRU00023"/>
    </source>
</evidence>
<dbReference type="OrthoDB" id="9995210at2759"/>
<feature type="repeat" description="ANK" evidence="1">
    <location>
        <begin position="52"/>
        <end position="84"/>
    </location>
</feature>
<organism evidence="2 3">
    <name type="scientific">Acaulospora morrowiae</name>
    <dbReference type="NCBI Taxonomy" id="94023"/>
    <lineage>
        <taxon>Eukaryota</taxon>
        <taxon>Fungi</taxon>
        <taxon>Fungi incertae sedis</taxon>
        <taxon>Mucoromycota</taxon>
        <taxon>Glomeromycotina</taxon>
        <taxon>Glomeromycetes</taxon>
        <taxon>Diversisporales</taxon>
        <taxon>Acaulosporaceae</taxon>
        <taxon>Acaulospora</taxon>
    </lineage>
</organism>
<sequence>MATGEIRAILIESATSQFRKHVSESNYIGIKDLFKDPRVEAFIDINEINSIKRATLLHGAAQNNDLDMTRFCLNHGADSSIRDRKGNLPIDLTENNEIKNLLANSVVVTSFDNTWPPKLRGDLKVVRRVNVGNTNKFFPEGAESIDVRTSDVTPESLDLKKFTITTSEGSKKTYLAPDNSEARKWIIALSRSTYSKGVTNVNKINLEEVMGEMNRIIKHSLPALKRIPDFWNCISNELQIVKEFLIENVKQGELCTKKYSLEFAVNHLLEIRYHIHKFCQYVAFDDGKYDEKFETLKKKSLGIY</sequence>
<dbReference type="Gene3D" id="1.25.40.20">
    <property type="entry name" value="Ankyrin repeat-containing domain"/>
    <property type="match status" value="1"/>
</dbReference>
<keyword evidence="3" id="KW-1185">Reference proteome</keyword>
<name>A0A9N8V7P6_9GLOM</name>
<protein>
    <submittedName>
        <fullName evidence="2">15922_t:CDS:1</fullName>
    </submittedName>
</protein>
<dbReference type="InterPro" id="IPR036770">
    <property type="entry name" value="Ankyrin_rpt-contain_sf"/>
</dbReference>
<dbReference type="EMBL" id="CAJVPV010000049">
    <property type="protein sequence ID" value="CAG8440152.1"/>
    <property type="molecule type" value="Genomic_DNA"/>
</dbReference>
<proteinExistence type="predicted"/>
<keyword evidence="1" id="KW-0040">ANK repeat</keyword>
<evidence type="ECO:0000313" key="2">
    <source>
        <dbReference type="EMBL" id="CAG8440152.1"/>
    </source>
</evidence>
<dbReference type="SUPFAM" id="SSF48403">
    <property type="entry name" value="Ankyrin repeat"/>
    <property type="match status" value="1"/>
</dbReference>
<dbReference type="PROSITE" id="PS50088">
    <property type="entry name" value="ANK_REPEAT"/>
    <property type="match status" value="1"/>
</dbReference>
<accession>A0A9N8V7P6</accession>